<dbReference type="Proteomes" id="UP000823388">
    <property type="component" value="Chromosome 9K"/>
</dbReference>
<evidence type="ECO:0000256" key="2">
    <source>
        <dbReference type="ARBA" id="ARBA00001946"/>
    </source>
</evidence>
<name>A0A8T0NX39_PANVG</name>
<evidence type="ECO:0000256" key="10">
    <source>
        <dbReference type="ARBA" id="ARBA00022723"/>
    </source>
</evidence>
<dbReference type="Gene3D" id="3.60.10.10">
    <property type="entry name" value="Endonuclease/exonuclease/phosphatase"/>
    <property type="match status" value="1"/>
</dbReference>
<evidence type="ECO:0000313" key="21">
    <source>
        <dbReference type="Proteomes" id="UP000823388"/>
    </source>
</evidence>
<dbReference type="FunFam" id="3.60.10.10:FF:000016">
    <property type="entry name" value="Carbon catabolite repressor protein 4 1"/>
    <property type="match status" value="1"/>
</dbReference>
<dbReference type="PANTHER" id="PTHR12121">
    <property type="entry name" value="CARBON CATABOLITE REPRESSOR PROTEIN 4"/>
    <property type="match status" value="1"/>
</dbReference>
<evidence type="ECO:0000256" key="7">
    <source>
        <dbReference type="ARBA" id="ARBA00012161"/>
    </source>
</evidence>
<dbReference type="GO" id="GO:0046872">
    <property type="term" value="F:metal ion binding"/>
    <property type="evidence" value="ECO:0007669"/>
    <property type="project" value="UniProtKB-KW"/>
</dbReference>
<sequence length="620" mass="69028">MTQVKPAPGGRMLTVLRVHLPSEIPIVGCEITPYVLLRRPDGGIFTDDVSEASPVDGYFMRYKWYRIQSDRRAAVCSVHPTEEATLQCIGCLKSKIPVAKSYHCSAKCFCDAWQHHRVLHERAISALNENGTEEEELFGRFGSGSSSSGIISTALSGSTPNLSQNSGFNNGPTPVYPTGTEKSSGETWFEVGRSRTYTATADDIGHVLRFECVVVDLETRGTVGVPTSVMTSRVIPAPTPTPRRLIPVNTADAMGHFDLDSRTSSFGTFTVLSYNILADTYATSDTYSYCPTWALSWAYRRQNLLREIIGYHADIICLQEVQNNHFEEFFAPELDKHGYQALYKKRTTEVYAGTPQAIDGCATFFRRDRFSHVKKYEVEFNKAAQSLTDAIIPATQKKLALTRLVKDNIALIAVLEAKFGNHGTENPSKRQLLCVANTHINIHHDLKDVKLWQIHTLLKGLEKIAVSADIPMLVCGDFNSIPGSTSHGLLAMGKVDQLHPDLAVDPLGILRPLSKLTHQLPLVSAYSSFARMASVGYDLDHQRRRMDPTTNEPLFTNCTRDFTGTIDYIFYTADSLTVESLLELLDEDSLRKDTALPSPEWSSDHIALLAEFRCTPRVRR</sequence>
<keyword evidence="10" id="KW-0479">Metal-binding</keyword>
<proteinExistence type="inferred from homology"/>
<evidence type="ECO:0000256" key="17">
    <source>
        <dbReference type="ARBA" id="ARBA00023242"/>
    </source>
</evidence>
<dbReference type="SUPFAM" id="SSF56219">
    <property type="entry name" value="DNase I-like"/>
    <property type="match status" value="1"/>
</dbReference>
<comment type="similarity">
    <text evidence="5">Belongs to the CCR4/nocturin family.</text>
</comment>
<keyword evidence="21" id="KW-1185">Reference proteome</keyword>
<keyword evidence="15" id="KW-0805">Transcription regulation</keyword>
<reference evidence="20 21" key="1">
    <citation type="submission" date="2020-05" db="EMBL/GenBank/DDBJ databases">
        <title>WGS assembly of Panicum virgatum.</title>
        <authorList>
            <person name="Lovell J.T."/>
            <person name="Jenkins J."/>
            <person name="Shu S."/>
            <person name="Juenger T.E."/>
            <person name="Schmutz J."/>
        </authorList>
    </citation>
    <scope>NUCLEOTIDE SEQUENCE</scope>
    <source>
        <strain evidence="20">AP13</strain>
        <strain evidence="21">cv. AP13</strain>
    </source>
</reference>
<keyword evidence="12" id="KW-0378">Hydrolase</keyword>
<dbReference type="OrthoDB" id="428734at2759"/>
<keyword evidence="11" id="KW-0677">Repeat</keyword>
<evidence type="ECO:0000256" key="5">
    <source>
        <dbReference type="ARBA" id="ARBA00010774"/>
    </source>
</evidence>
<keyword evidence="14" id="KW-0694">RNA-binding</keyword>
<dbReference type="PANTHER" id="PTHR12121:SF34">
    <property type="entry name" value="PROTEIN ANGEL"/>
    <property type="match status" value="1"/>
</dbReference>
<evidence type="ECO:0000259" key="19">
    <source>
        <dbReference type="Pfam" id="PF03372"/>
    </source>
</evidence>
<evidence type="ECO:0000256" key="1">
    <source>
        <dbReference type="ARBA" id="ARBA00001663"/>
    </source>
</evidence>
<evidence type="ECO:0000256" key="15">
    <source>
        <dbReference type="ARBA" id="ARBA00023015"/>
    </source>
</evidence>
<keyword evidence="16" id="KW-0804">Transcription</keyword>
<dbReference type="GO" id="GO:0005634">
    <property type="term" value="C:nucleus"/>
    <property type="evidence" value="ECO:0007669"/>
    <property type="project" value="UniProtKB-SubCell"/>
</dbReference>
<dbReference type="GO" id="GO:0003723">
    <property type="term" value="F:RNA binding"/>
    <property type="evidence" value="ECO:0007669"/>
    <property type="project" value="UniProtKB-KW"/>
</dbReference>
<evidence type="ECO:0000256" key="8">
    <source>
        <dbReference type="ARBA" id="ARBA00022490"/>
    </source>
</evidence>
<comment type="caution">
    <text evidence="20">The sequence shown here is derived from an EMBL/GenBank/DDBJ whole genome shotgun (WGS) entry which is preliminary data.</text>
</comment>
<dbReference type="GO" id="GO:0004535">
    <property type="term" value="F:poly(A)-specific ribonuclease activity"/>
    <property type="evidence" value="ECO:0007669"/>
    <property type="project" value="UniProtKB-EC"/>
</dbReference>
<comment type="cofactor">
    <cofactor evidence="2">
        <name>Mg(2+)</name>
        <dbReference type="ChEBI" id="CHEBI:18420"/>
    </cofactor>
</comment>
<evidence type="ECO:0000256" key="13">
    <source>
        <dbReference type="ARBA" id="ARBA00022842"/>
    </source>
</evidence>
<comment type="function">
    <text evidence="18">Acts as a catalytic component of the CCR4-NOT core complex, which in the nucleus seems to be a general transcription factor, and in the cytoplasm the major mRNA deadenylase involved in mRNA turnover.</text>
</comment>
<dbReference type="Pfam" id="PF03372">
    <property type="entry name" value="Exo_endo_phos"/>
    <property type="match status" value="1"/>
</dbReference>
<evidence type="ECO:0000256" key="6">
    <source>
        <dbReference type="ARBA" id="ARBA00011757"/>
    </source>
</evidence>
<comment type="catalytic activity">
    <reaction evidence="1">
        <text>Exonucleolytic cleavage of poly(A) to 5'-AMP.</text>
        <dbReference type="EC" id="3.1.13.4"/>
    </reaction>
</comment>
<dbReference type="InterPro" id="IPR005135">
    <property type="entry name" value="Endo/exonuclease/phosphatase"/>
</dbReference>
<dbReference type="InterPro" id="IPR050410">
    <property type="entry name" value="CCR4/nocturin_mRNA_transcr"/>
</dbReference>
<dbReference type="EMBL" id="CM029053">
    <property type="protein sequence ID" value="KAG2554500.1"/>
    <property type="molecule type" value="Genomic_DNA"/>
</dbReference>
<dbReference type="InterPro" id="IPR036691">
    <property type="entry name" value="Endo/exonu/phosph_ase_sf"/>
</dbReference>
<comment type="subcellular location">
    <subcellularLocation>
        <location evidence="4">Cytoplasm</location>
    </subcellularLocation>
    <subcellularLocation>
        <location evidence="3">Nucleus</location>
    </subcellularLocation>
</comment>
<keyword evidence="9" id="KW-0540">Nuclease</keyword>
<dbReference type="AlphaFoldDB" id="A0A8T0NX39"/>
<evidence type="ECO:0000256" key="11">
    <source>
        <dbReference type="ARBA" id="ARBA00022737"/>
    </source>
</evidence>
<dbReference type="EC" id="3.1.13.4" evidence="7"/>
<dbReference type="CDD" id="cd09097">
    <property type="entry name" value="Deadenylase_CCR4"/>
    <property type="match status" value="1"/>
</dbReference>
<evidence type="ECO:0000256" key="12">
    <source>
        <dbReference type="ARBA" id="ARBA00022801"/>
    </source>
</evidence>
<protein>
    <recommendedName>
        <fullName evidence="7">poly(A)-specific ribonuclease</fullName>
        <ecNumber evidence="7">3.1.13.4</ecNumber>
    </recommendedName>
</protein>
<evidence type="ECO:0000256" key="16">
    <source>
        <dbReference type="ARBA" id="ARBA00023163"/>
    </source>
</evidence>
<feature type="domain" description="Endonuclease/exonuclease/phosphatase" evidence="19">
    <location>
        <begin position="272"/>
        <end position="605"/>
    </location>
</feature>
<keyword evidence="8" id="KW-0963">Cytoplasm</keyword>
<accession>A0A8T0NX39</accession>
<keyword evidence="13" id="KW-0460">Magnesium</keyword>
<gene>
    <name evidence="20" type="ORF">PVAP13_9KG604400</name>
</gene>
<dbReference type="EMBL" id="CM029053">
    <property type="protein sequence ID" value="KAG2554501.1"/>
    <property type="molecule type" value="Genomic_DNA"/>
</dbReference>
<dbReference type="GO" id="GO:0005737">
    <property type="term" value="C:cytoplasm"/>
    <property type="evidence" value="ECO:0007669"/>
    <property type="project" value="UniProtKB-SubCell"/>
</dbReference>
<evidence type="ECO:0000313" key="20">
    <source>
        <dbReference type="EMBL" id="KAG2554501.1"/>
    </source>
</evidence>
<evidence type="ECO:0000256" key="9">
    <source>
        <dbReference type="ARBA" id="ARBA00022722"/>
    </source>
</evidence>
<evidence type="ECO:0000256" key="3">
    <source>
        <dbReference type="ARBA" id="ARBA00004123"/>
    </source>
</evidence>
<evidence type="ECO:0000256" key="18">
    <source>
        <dbReference type="ARBA" id="ARBA00054840"/>
    </source>
</evidence>
<evidence type="ECO:0000256" key="4">
    <source>
        <dbReference type="ARBA" id="ARBA00004496"/>
    </source>
</evidence>
<keyword evidence="17" id="KW-0539">Nucleus</keyword>
<evidence type="ECO:0000256" key="14">
    <source>
        <dbReference type="ARBA" id="ARBA00022884"/>
    </source>
</evidence>
<organism evidence="20 21">
    <name type="scientific">Panicum virgatum</name>
    <name type="common">Blackwell switchgrass</name>
    <dbReference type="NCBI Taxonomy" id="38727"/>
    <lineage>
        <taxon>Eukaryota</taxon>
        <taxon>Viridiplantae</taxon>
        <taxon>Streptophyta</taxon>
        <taxon>Embryophyta</taxon>
        <taxon>Tracheophyta</taxon>
        <taxon>Spermatophyta</taxon>
        <taxon>Magnoliopsida</taxon>
        <taxon>Liliopsida</taxon>
        <taxon>Poales</taxon>
        <taxon>Poaceae</taxon>
        <taxon>PACMAD clade</taxon>
        <taxon>Panicoideae</taxon>
        <taxon>Panicodae</taxon>
        <taxon>Paniceae</taxon>
        <taxon>Panicinae</taxon>
        <taxon>Panicum</taxon>
        <taxon>Panicum sect. Hiantes</taxon>
    </lineage>
</organism>
<comment type="subunit">
    <text evidence="6">Component of the CCR4-NOT complex, at least composed of CRR4 and CAF1 proteins.</text>
</comment>